<evidence type="ECO:0000256" key="2">
    <source>
        <dbReference type="SAM" id="MobiDB-lite"/>
    </source>
</evidence>
<feature type="compositionally biased region" description="Polar residues" evidence="2">
    <location>
        <begin position="1121"/>
        <end position="1141"/>
    </location>
</feature>
<sequence length="1563" mass="170465">MDAPTHRPVKRTYGKPKPVIPVDDAPVAPPPPPSRRTDAAADTDTDTDEDDATRSNEAVSEGTPEDKTVSSSPLDDDPRATIGRRGTAWDGLRRGKGADWRKVVQDDEQSEEEENAADDGVNGSDAYELAKRAVMAKPTVAAPDITTEAEVSSSLPPLTSEDPLALGPEEERASSLHADEAETMPVKPRKRIIKSTQTDDQASSSSSSSSSSSAEDTITRSTPTRPSRRARARTPSSTTLRRPATEDTDVALPSSQPEYQRLMDRAQEKQDRRRARREAKARRESSAAADEHPPREEDGDAGDGDGGLQTSPSSPTLGRAASSTHVQRRRRVIVADSEDEGQEVSRGNTSPVVRASDDEDEDGGFKKTMGKMFERAVSKPKEVEPIVQEREGTPHDERQRNLRRGARGRRSGSGSSDSDQAERTGKVKLKPLSKKEREQMNRESAQIRAAKEVHLARVSKRFSVAGFVTDSVTALSAKIPFRPISQQVSAVPKLVPSRVDAPTQSSAVVPTPDSEIGQYSSQQRPVEVHDRQGQVTPTKGPPVVKSTKPGVPLVMGVDDSGSESDQDGLKAARKLAAGVERTRDEEKRRLAFEEKQRVLKARKEAAIKAQMMMAAKATRPAGGPPTFAKTGHGDGKTVFLKGVSRPRQDLEIDMDDSDADDDLEILDTPAVKPVVRNPAQRLNPRDMLDVKREQGPGKSRAGGGRLQFGPKKELTDSMYQHAGQTFDQAGKRQREGTATRADGKAGMGGNKLAPISIQESHAYLLEHSRKMAALERQKKERESGLKSRALQPRREQLVDDEILEEARKAEERRLALGFEEEGHAPEDDDDDSEDEDFKPEGDGAEDNVDVDVEMEDRVLVEETQDAESSVVKDVDMADDRTPEAEDPTMALATLPPVDPLEETEEALRKRKRKRQAVLDSDDEEELARTVPLISPSAKRVEFSSTGVPESSLVSRKVDEPLAAPAPLSFGGGLDDFAGGFGDSGGLSQFFGATQAPGAEGPSAEGTGEGKGLDVLRRGTPGAGHLAFGNLGAVVSATAQQRNLALFGADLAADAHSGYTPKPPQRQYLNSQGLFTQTTPKMNALQGEESMNLDDESIPLQQDTSISSEHDEPLLEPTYRSNHASSLQNDSEQLEETSTPKASLSRLKRRRESDAEEASASPPAKAGAVLPVRSTDIDAEDEEIAMPSSQPEPSPRSRPQLDALQALMAAARRPPAEDRLRVNPGMMEAYLEKEAELDLEDDNGFFNRLDDENDDAEGDGVVENLVDDAERSKEQELEDARRRAEIDREYDEQEDARRQKIAQDVIEGKFKGKRRDGLDGVLSSDDEDDEDKRKAKRKWRALQKKRALGKDLAELAQGETQAFVQAYQGGLQSDHSDDEVELSQEQPIAEDESAEDDDEAEDIPTTRNKRPIAIREIEDQVRLLAQLNRDREQAEQNEPIEIDSLPTAGYVDSDTDQEDSQVTISRRRNDQPSFRKESNGDQLKYARWAQATENNDSRRAGARSAVTGGNSSSRSLGRNGTANKSGSFTSTGDVGKKNDKAVRPRASAMMGGVLAKKSGFADES</sequence>
<gene>
    <name evidence="4" type="ORF">NliqN6_2731</name>
</gene>
<feature type="region of interest" description="Disordered" evidence="2">
    <location>
        <begin position="1243"/>
        <end position="1336"/>
    </location>
</feature>
<feature type="compositionally biased region" description="Basic residues" evidence="2">
    <location>
        <begin position="401"/>
        <end position="410"/>
    </location>
</feature>
<feature type="coiled-coil region" evidence="1">
    <location>
        <begin position="569"/>
        <end position="596"/>
    </location>
</feature>
<proteinExistence type="predicted"/>
<feature type="compositionally biased region" description="Basic and acidic residues" evidence="2">
    <location>
        <begin position="1466"/>
        <end position="1478"/>
    </location>
</feature>
<protein>
    <recommendedName>
        <fullName evidence="3">DNA replication checkpoint mediator MRC1 domain-containing protein</fullName>
    </recommendedName>
</protein>
<feature type="compositionally biased region" description="Acidic residues" evidence="2">
    <location>
        <begin position="41"/>
        <end position="51"/>
    </location>
</feature>
<feature type="compositionally biased region" description="Basic and acidic residues" evidence="2">
    <location>
        <begin position="281"/>
        <end position="296"/>
    </location>
</feature>
<evidence type="ECO:0000259" key="3">
    <source>
        <dbReference type="Pfam" id="PF09444"/>
    </source>
</evidence>
<feature type="compositionally biased region" description="Acidic residues" evidence="2">
    <location>
        <begin position="106"/>
        <end position="117"/>
    </location>
</feature>
<keyword evidence="1" id="KW-0175">Coiled coil</keyword>
<keyword evidence="5" id="KW-1185">Reference proteome</keyword>
<feature type="region of interest" description="Disordered" evidence="2">
    <location>
        <begin position="501"/>
        <end position="526"/>
    </location>
</feature>
<feature type="compositionally biased region" description="Acidic residues" evidence="2">
    <location>
        <begin position="1375"/>
        <end position="1401"/>
    </location>
</feature>
<accession>A0A8H3TUC9</accession>
<dbReference type="Proteomes" id="UP000620104">
    <property type="component" value="Unassembled WGS sequence"/>
</dbReference>
<reference evidence="4" key="1">
    <citation type="submission" date="2020-07" db="EMBL/GenBank/DDBJ databases">
        <title>Draft Genome Sequence of a Deep-Sea Yeast, Naganishia (Cryptococcus) liquefaciens strain N6.</title>
        <authorList>
            <person name="Han Y.W."/>
            <person name="Kajitani R."/>
            <person name="Morimoto H."/>
            <person name="Parhat M."/>
            <person name="Tsubouchi H."/>
            <person name="Bakenova O."/>
            <person name="Ogata M."/>
            <person name="Argunhan B."/>
            <person name="Aoki R."/>
            <person name="Kajiwara S."/>
            <person name="Itoh T."/>
            <person name="Iwasaki H."/>
        </authorList>
    </citation>
    <scope>NUCLEOTIDE SEQUENCE</scope>
    <source>
        <strain evidence="4">N6</strain>
    </source>
</reference>
<feature type="compositionally biased region" description="Basic and acidic residues" evidence="2">
    <location>
        <begin position="1267"/>
        <end position="1286"/>
    </location>
</feature>
<feature type="compositionally biased region" description="Basic and acidic residues" evidence="2">
    <location>
        <begin position="804"/>
        <end position="825"/>
    </location>
</feature>
<feature type="compositionally biased region" description="Basic and acidic residues" evidence="2">
    <location>
        <begin position="870"/>
        <end position="883"/>
    </location>
</feature>
<feature type="region of interest" description="Disordered" evidence="2">
    <location>
        <begin position="1365"/>
        <end position="1412"/>
    </location>
</feature>
<feature type="region of interest" description="Disordered" evidence="2">
    <location>
        <begin position="1121"/>
        <end position="1204"/>
    </location>
</feature>
<evidence type="ECO:0000313" key="5">
    <source>
        <dbReference type="Proteomes" id="UP000620104"/>
    </source>
</evidence>
<feature type="compositionally biased region" description="Basic and acidic residues" evidence="2">
    <location>
        <begin position="261"/>
        <end position="271"/>
    </location>
</feature>
<dbReference type="InterPro" id="IPR018564">
    <property type="entry name" value="Repl_chkpnt_MRC1_dom"/>
</dbReference>
<feature type="compositionally biased region" description="Polar residues" evidence="2">
    <location>
        <begin position="1520"/>
        <end position="1531"/>
    </location>
</feature>
<feature type="compositionally biased region" description="Acidic residues" evidence="2">
    <location>
        <begin position="651"/>
        <end position="665"/>
    </location>
</feature>
<dbReference type="OrthoDB" id="2594910at2759"/>
<dbReference type="EMBL" id="BLZA01000017">
    <property type="protein sequence ID" value="GHJ86329.1"/>
    <property type="molecule type" value="Genomic_DNA"/>
</dbReference>
<feature type="region of interest" description="Disordered" evidence="2">
    <location>
        <begin position="1427"/>
        <end position="1563"/>
    </location>
</feature>
<dbReference type="Pfam" id="PF09444">
    <property type="entry name" value="MRC1"/>
    <property type="match status" value="1"/>
</dbReference>
<evidence type="ECO:0000313" key="4">
    <source>
        <dbReference type="EMBL" id="GHJ86329.1"/>
    </source>
</evidence>
<feature type="region of interest" description="Disordered" evidence="2">
    <location>
        <begin position="531"/>
        <end position="550"/>
    </location>
</feature>
<feature type="compositionally biased region" description="Acidic residues" evidence="2">
    <location>
        <begin position="826"/>
        <end position="854"/>
    </location>
</feature>
<evidence type="ECO:0000256" key="1">
    <source>
        <dbReference type="SAM" id="Coils"/>
    </source>
</evidence>
<feature type="compositionally biased region" description="Low complexity" evidence="2">
    <location>
        <begin position="15"/>
        <end position="26"/>
    </location>
</feature>
<feature type="domain" description="DNA replication checkpoint mediator MRC1" evidence="3">
    <location>
        <begin position="1226"/>
        <end position="1364"/>
    </location>
</feature>
<feature type="region of interest" description="Disordered" evidence="2">
    <location>
        <begin position="617"/>
        <end position="753"/>
    </location>
</feature>
<feature type="compositionally biased region" description="Acidic residues" evidence="2">
    <location>
        <begin position="1250"/>
        <end position="1259"/>
    </location>
</feature>
<feature type="region of interest" description="Disordered" evidence="2">
    <location>
        <begin position="140"/>
        <end position="447"/>
    </location>
</feature>
<feature type="compositionally biased region" description="Basic and acidic residues" evidence="2">
    <location>
        <begin position="1305"/>
        <end position="1317"/>
    </location>
</feature>
<feature type="compositionally biased region" description="Basic and acidic residues" evidence="2">
    <location>
        <begin position="683"/>
        <end position="695"/>
    </location>
</feature>
<feature type="region of interest" description="Disordered" evidence="2">
    <location>
        <begin position="1"/>
        <end position="124"/>
    </location>
</feature>
<organism evidence="4 5">
    <name type="scientific">Naganishia liquefaciens</name>
    <dbReference type="NCBI Taxonomy" id="104408"/>
    <lineage>
        <taxon>Eukaryota</taxon>
        <taxon>Fungi</taxon>
        <taxon>Dikarya</taxon>
        <taxon>Basidiomycota</taxon>
        <taxon>Agaricomycotina</taxon>
        <taxon>Tremellomycetes</taxon>
        <taxon>Filobasidiales</taxon>
        <taxon>Filobasidiaceae</taxon>
        <taxon>Naganishia</taxon>
    </lineage>
</organism>
<name>A0A8H3TUC9_9TREE</name>
<feature type="region of interest" description="Disordered" evidence="2">
    <location>
        <begin position="773"/>
        <end position="901"/>
    </location>
</feature>
<feature type="compositionally biased region" description="Low complexity" evidence="2">
    <location>
        <begin position="203"/>
        <end position="225"/>
    </location>
</feature>
<feature type="compositionally biased region" description="Basic and acidic residues" evidence="2">
    <location>
        <begin position="773"/>
        <end position="785"/>
    </location>
</feature>
<feature type="compositionally biased region" description="Low complexity" evidence="2">
    <location>
        <begin position="1507"/>
        <end position="1519"/>
    </location>
</feature>
<feature type="compositionally biased region" description="Polar residues" evidence="2">
    <location>
        <begin position="308"/>
        <end position="325"/>
    </location>
</feature>
<feature type="compositionally biased region" description="Basic and acidic residues" evidence="2">
    <location>
        <begin position="372"/>
        <end position="400"/>
    </location>
</feature>
<comment type="caution">
    <text evidence="4">The sequence shown here is derived from an EMBL/GenBank/DDBJ whole genome shotgun (WGS) entry which is preliminary data.</text>
</comment>
<feature type="compositionally biased region" description="Basic and acidic residues" evidence="2">
    <location>
        <begin position="91"/>
        <end position="105"/>
    </location>
</feature>
<feature type="compositionally biased region" description="Low complexity" evidence="2">
    <location>
        <begin position="233"/>
        <end position="242"/>
    </location>
</feature>
<feature type="compositionally biased region" description="Basic and acidic residues" evidence="2">
    <location>
        <begin position="729"/>
        <end position="743"/>
    </location>
</feature>
<feature type="compositionally biased region" description="Basic and acidic residues" evidence="2">
    <location>
        <begin position="169"/>
        <end position="180"/>
    </location>
</feature>